<accession>A0A2V0PIH8</accession>
<dbReference type="GO" id="GO:0042273">
    <property type="term" value="P:ribosomal large subunit biogenesis"/>
    <property type="evidence" value="ECO:0007669"/>
    <property type="project" value="InterPro"/>
</dbReference>
<dbReference type="Proteomes" id="UP000247498">
    <property type="component" value="Unassembled WGS sequence"/>
</dbReference>
<proteinExistence type="predicted"/>
<dbReference type="GO" id="GO:0005730">
    <property type="term" value="C:nucleolus"/>
    <property type="evidence" value="ECO:0007669"/>
    <property type="project" value="InterPro"/>
</dbReference>
<evidence type="ECO:0000313" key="2">
    <source>
        <dbReference type="EMBL" id="GBF99536.1"/>
    </source>
</evidence>
<feature type="region of interest" description="Disordered" evidence="1">
    <location>
        <begin position="400"/>
        <end position="501"/>
    </location>
</feature>
<dbReference type="PANTHER" id="PTHR16038:SF4">
    <property type="entry name" value="WD REPEAT-CONTAINING PROTEIN 74"/>
    <property type="match status" value="1"/>
</dbReference>
<keyword evidence="3" id="KW-1185">Reference proteome</keyword>
<protein>
    <recommendedName>
        <fullName evidence="4">WD repeat-containing 74</fullName>
    </recommendedName>
</protein>
<evidence type="ECO:0008006" key="4">
    <source>
        <dbReference type="Google" id="ProtNLM"/>
    </source>
</evidence>
<organism evidence="2 3">
    <name type="scientific">Raphidocelis subcapitata</name>
    <dbReference type="NCBI Taxonomy" id="307507"/>
    <lineage>
        <taxon>Eukaryota</taxon>
        <taxon>Viridiplantae</taxon>
        <taxon>Chlorophyta</taxon>
        <taxon>core chlorophytes</taxon>
        <taxon>Chlorophyceae</taxon>
        <taxon>CS clade</taxon>
        <taxon>Sphaeropleales</taxon>
        <taxon>Selenastraceae</taxon>
        <taxon>Raphidocelis</taxon>
    </lineage>
</organism>
<feature type="compositionally biased region" description="Basic residues" evidence="1">
    <location>
        <begin position="482"/>
        <end position="501"/>
    </location>
</feature>
<name>A0A2V0PIH8_9CHLO</name>
<dbReference type="InterPro" id="IPR015943">
    <property type="entry name" value="WD40/YVTN_repeat-like_dom_sf"/>
</dbReference>
<feature type="compositionally biased region" description="Gly residues" evidence="1">
    <location>
        <begin position="472"/>
        <end position="481"/>
    </location>
</feature>
<dbReference type="InParanoid" id="A0A2V0PIH8"/>
<dbReference type="InterPro" id="IPR001680">
    <property type="entry name" value="WD40_rpt"/>
</dbReference>
<dbReference type="AlphaFoldDB" id="A0A2V0PIH8"/>
<evidence type="ECO:0000256" key="1">
    <source>
        <dbReference type="SAM" id="MobiDB-lite"/>
    </source>
</evidence>
<reference evidence="2 3" key="1">
    <citation type="journal article" date="2018" name="Sci. Rep.">
        <title>Raphidocelis subcapitata (=Pseudokirchneriella subcapitata) provides an insight into genome evolution and environmental adaptations in the Sphaeropleales.</title>
        <authorList>
            <person name="Suzuki S."/>
            <person name="Yamaguchi H."/>
            <person name="Nakajima N."/>
            <person name="Kawachi M."/>
        </authorList>
    </citation>
    <scope>NUCLEOTIDE SEQUENCE [LARGE SCALE GENOMIC DNA]</scope>
    <source>
        <strain evidence="2 3">NIES-35</strain>
    </source>
</reference>
<dbReference type="SUPFAM" id="SSF50998">
    <property type="entry name" value="Quinoprotein alcohol dehydrogenase-like"/>
    <property type="match status" value="1"/>
</dbReference>
<evidence type="ECO:0000313" key="3">
    <source>
        <dbReference type="Proteomes" id="UP000247498"/>
    </source>
</evidence>
<dbReference type="Gene3D" id="2.130.10.10">
    <property type="entry name" value="YVTN repeat-like/Quinoprotein amine dehydrogenase"/>
    <property type="match status" value="1"/>
</dbReference>
<dbReference type="STRING" id="307507.A0A2V0PIH8"/>
<gene>
    <name evidence="2" type="ORF">Rsub_12342</name>
</gene>
<dbReference type="PANTHER" id="PTHR16038">
    <property type="entry name" value="NOP SEVEN ASSOCIATED PROTEIN 1"/>
    <property type="match status" value="1"/>
</dbReference>
<dbReference type="InterPro" id="IPR037379">
    <property type="entry name" value="WDR74/Nsa1"/>
</dbReference>
<sequence>MPAREQELQGQQAEPAAHRLVVADELGMLKVVQVPAGPKWEDASVVATWGKPDRAGRVVALCAAVPAGLEAGAPSLLAVGRAGGRVELLDGATGAALAAWQAAAGGQQRAAASARDAGAGVVGLHCLGGGSGWGQASSAAELTVGLRVLSVTGGGRTCIHARAQGEDVAQWEEVAGFQAAPSVAATALSSDCAALAVGGEGCQLSLWDVAAQTRAWQAKGAKPNAIGLVDHPYVTAAAFLSDWAGRGGSDGEVGACSMGRRVVVVGNTSHKLLIYDTAAGRRPQLEVAWRDARITALVADGDQRVWAANGAGAVEALDLRAGRMTGGLKGAGGSVRALALHPGGQPLIASAGLDRFVRVHSTDSRANLGRAYVKQQLTAVAWLPPLAVAPGAAAAAAADTKGAAREGLQRSRGGRTPSQPVGDDSDAAASDGSSSDEGGKRGGSRKGGGGGSGSSSDSDDEGAGRHGQRLKLGGGRGGGRSGGKRKGGRGKGGRGSKKARA</sequence>
<dbReference type="EMBL" id="BDRX01000162">
    <property type="protein sequence ID" value="GBF99536.1"/>
    <property type="molecule type" value="Genomic_DNA"/>
</dbReference>
<dbReference type="GO" id="GO:0030687">
    <property type="term" value="C:preribosome, large subunit precursor"/>
    <property type="evidence" value="ECO:0007669"/>
    <property type="project" value="TreeGrafter"/>
</dbReference>
<dbReference type="InterPro" id="IPR011047">
    <property type="entry name" value="Quinoprotein_ADH-like_sf"/>
</dbReference>
<comment type="caution">
    <text evidence="2">The sequence shown here is derived from an EMBL/GenBank/DDBJ whole genome shotgun (WGS) entry which is preliminary data.</text>
</comment>
<dbReference type="FunCoup" id="A0A2V0PIH8">
    <property type="interactions" value="967"/>
</dbReference>
<dbReference type="OrthoDB" id="18388at2759"/>
<feature type="compositionally biased region" description="Low complexity" evidence="1">
    <location>
        <begin position="427"/>
        <end position="436"/>
    </location>
</feature>
<dbReference type="SMART" id="SM00320">
    <property type="entry name" value="WD40"/>
    <property type="match status" value="2"/>
</dbReference>